<feature type="domain" description="VWFA" evidence="2">
    <location>
        <begin position="38"/>
        <end position="225"/>
    </location>
</feature>
<accession>A0A0J6EG11</accession>
<dbReference type="STRING" id="1664069.BGLY_4325"/>
<evidence type="ECO:0000313" key="5">
    <source>
        <dbReference type="Proteomes" id="UP000036168"/>
    </source>
</evidence>
<name>A0A0J6EG11_9BACI</name>
<dbReference type="PROSITE" id="PS50234">
    <property type="entry name" value="VWFA"/>
    <property type="match status" value="1"/>
</dbReference>
<sequence length="230" mass="24898">MKKRLTVGILTALVLSLGSPAFAAEKKQEVSVAEDAPNVAIMLDASGSMAKKIDGVTKYELAKQEAFNFSSKLQNTNVLMRVFGSEGNNKNSGKIQSCNAIRGVYGFQPFEEQSFRNSLNGIKPTGWTPIANALQDAKNAFDQLDNSGKNVVYLLTDGEETCGGNPVKVATELRKSDRDTVVNVIGFDYGRGYHGQLTSIAKAGGGEYFEAKTKNDIKKIFTQEAVKLSK</sequence>
<evidence type="ECO:0000313" key="3">
    <source>
        <dbReference type="EMBL" id="KRT90273.1"/>
    </source>
</evidence>
<comment type="caution">
    <text evidence="3">The sequence shown here is derived from an EMBL/GenBank/DDBJ whole genome shotgun (WGS) entry which is preliminary data.</text>
</comment>
<organism evidence="3 5">
    <name type="scientific">Bacillus glycinifermentans</name>
    <dbReference type="NCBI Taxonomy" id="1664069"/>
    <lineage>
        <taxon>Bacteria</taxon>
        <taxon>Bacillati</taxon>
        <taxon>Bacillota</taxon>
        <taxon>Bacilli</taxon>
        <taxon>Bacillales</taxon>
        <taxon>Bacillaceae</taxon>
        <taxon>Bacillus</taxon>
    </lineage>
</organism>
<keyword evidence="6" id="KW-1185">Reference proteome</keyword>
<reference evidence="3 5" key="1">
    <citation type="journal article" date="2015" name="Int. J. Syst. Evol. Microbiol.">
        <title>Bacillus glycinifermentans sp. nov., isolated from fermented soybean paste.</title>
        <authorList>
            <person name="Kim S.J."/>
            <person name="Dunlap C.A."/>
            <person name="Kwon S.W."/>
            <person name="Rooney A.P."/>
        </authorList>
    </citation>
    <scope>NUCLEOTIDE SEQUENCE [LARGE SCALE GENOMIC DNA]</scope>
    <source>
        <strain evidence="3 5">GO-13</strain>
    </source>
</reference>
<keyword evidence="1" id="KW-0732">Signal</keyword>
<evidence type="ECO:0000259" key="2">
    <source>
        <dbReference type="PROSITE" id="PS50234"/>
    </source>
</evidence>
<evidence type="ECO:0000256" key="1">
    <source>
        <dbReference type="SAM" id="SignalP"/>
    </source>
</evidence>
<dbReference type="EMBL" id="JARRTL010000006">
    <property type="protein sequence ID" value="MEC0483966.1"/>
    <property type="molecule type" value="Genomic_DNA"/>
</dbReference>
<evidence type="ECO:0000313" key="6">
    <source>
        <dbReference type="Proteomes" id="UP001341297"/>
    </source>
</evidence>
<dbReference type="AlphaFoldDB" id="A0A0J6EG11"/>
<dbReference type="RefSeq" id="WP_048355654.1">
    <property type="nucleotide sequence ID" value="NZ_CP023481.1"/>
</dbReference>
<accession>A0A0J6E0S9</accession>
<dbReference type="SMART" id="SM00327">
    <property type="entry name" value="VWA"/>
    <property type="match status" value="1"/>
</dbReference>
<dbReference type="PATRIC" id="fig|1664069.3.peg.5404"/>
<proteinExistence type="predicted"/>
<dbReference type="SUPFAM" id="SSF53300">
    <property type="entry name" value="vWA-like"/>
    <property type="match status" value="1"/>
</dbReference>
<dbReference type="OrthoDB" id="9783818at2"/>
<reference evidence="3" key="2">
    <citation type="submission" date="2015-10" db="EMBL/GenBank/DDBJ databases">
        <authorList>
            <person name="Gilbert D.G."/>
        </authorList>
    </citation>
    <scope>NUCLEOTIDE SEQUENCE</scope>
    <source>
        <strain evidence="3">GO-13</strain>
    </source>
</reference>
<protein>
    <submittedName>
        <fullName evidence="4">VWA domain-containing protein</fullName>
    </submittedName>
</protein>
<dbReference type="Proteomes" id="UP001341297">
    <property type="component" value="Unassembled WGS sequence"/>
</dbReference>
<dbReference type="Pfam" id="PF00092">
    <property type="entry name" value="VWA"/>
    <property type="match status" value="1"/>
</dbReference>
<evidence type="ECO:0000313" key="4">
    <source>
        <dbReference type="EMBL" id="MEC0483966.1"/>
    </source>
</evidence>
<gene>
    <name evidence="3" type="ORF">AB447_206750</name>
    <name evidence="4" type="ORF">P8828_03740</name>
</gene>
<reference evidence="4 6" key="3">
    <citation type="submission" date="2023-03" db="EMBL/GenBank/DDBJ databases">
        <title>Agriculturally important microbes genome sequencing.</title>
        <authorList>
            <person name="Dunlap C."/>
        </authorList>
    </citation>
    <scope>NUCLEOTIDE SEQUENCE [LARGE SCALE GENOMIC DNA]</scope>
    <source>
        <strain evidence="4 6">CBP-3203</strain>
    </source>
</reference>
<dbReference type="Proteomes" id="UP000036168">
    <property type="component" value="Unassembled WGS sequence"/>
</dbReference>
<dbReference type="InterPro" id="IPR036465">
    <property type="entry name" value="vWFA_dom_sf"/>
</dbReference>
<dbReference type="EMBL" id="LECW02000045">
    <property type="protein sequence ID" value="KRT90273.1"/>
    <property type="molecule type" value="Genomic_DNA"/>
</dbReference>
<feature type="signal peptide" evidence="1">
    <location>
        <begin position="1"/>
        <end position="23"/>
    </location>
</feature>
<dbReference type="Gene3D" id="3.40.50.410">
    <property type="entry name" value="von Willebrand factor, type A domain"/>
    <property type="match status" value="1"/>
</dbReference>
<feature type="chain" id="PRO_5013454940" evidence="1">
    <location>
        <begin position="24"/>
        <end position="230"/>
    </location>
</feature>
<dbReference type="InterPro" id="IPR002035">
    <property type="entry name" value="VWF_A"/>
</dbReference>